<comment type="caution">
    <text evidence="4">The sequence shown here is derived from an EMBL/GenBank/DDBJ whole genome shotgun (WGS) entry which is preliminary data.</text>
</comment>
<dbReference type="InterPro" id="IPR041916">
    <property type="entry name" value="Anti_sigma_zinc_sf"/>
</dbReference>
<gene>
    <name evidence="4" type="ORF">Asi02nite_56560</name>
</gene>
<evidence type="ECO:0008006" key="6">
    <source>
        <dbReference type="Google" id="ProtNLM"/>
    </source>
</evidence>
<proteinExistence type="predicted"/>
<dbReference type="RefSeq" id="WP_203716976.1">
    <property type="nucleotide sequence ID" value="NZ_BONE01000054.1"/>
</dbReference>
<keyword evidence="2" id="KW-0804">Transcription</keyword>
<feature type="transmembrane region" description="Helical" evidence="3">
    <location>
        <begin position="208"/>
        <end position="227"/>
    </location>
</feature>
<feature type="transmembrane region" description="Helical" evidence="3">
    <location>
        <begin position="155"/>
        <end position="176"/>
    </location>
</feature>
<keyword evidence="5" id="KW-1185">Reference proteome</keyword>
<dbReference type="Gene3D" id="1.10.10.1320">
    <property type="entry name" value="Anti-sigma factor, zinc-finger domain"/>
    <property type="match status" value="1"/>
</dbReference>
<accession>A0ABQ4CXW1</accession>
<keyword evidence="3" id="KW-0812">Transmembrane</keyword>
<dbReference type="EMBL" id="BONE01000054">
    <property type="protein sequence ID" value="GIF76138.1"/>
    <property type="molecule type" value="Genomic_DNA"/>
</dbReference>
<dbReference type="Proteomes" id="UP000604117">
    <property type="component" value="Unassembled WGS sequence"/>
</dbReference>
<feature type="transmembrane region" description="Helical" evidence="3">
    <location>
        <begin position="182"/>
        <end position="201"/>
    </location>
</feature>
<keyword evidence="1" id="KW-0805">Transcription regulation</keyword>
<name>A0ABQ4CXW1_9ACTN</name>
<sequence>MTTTWHVPDDDLRAYAGQGLGPPLLWSTETHLASCAVCRSRLAALVPVDAGWARLDAALDAPRPGPVERVLVLVGVPDHTARLLTATPALRLSWLAAVAATLVLTALLANAATPVVFLGVAPLLTLIGVAVSFGPGVDPTYEITVTSPVHAFRLLLLRCVAVLVANTLLCAAATLFVPGYGLTIAGWFLPSLALTVLTLLLSPRLGPAWAAVLVGAGWVLAVTWAEMLPFSAAGQLSLCAVVAVLSVLLARRAALFDVLTTRRIR</sequence>
<evidence type="ECO:0000313" key="4">
    <source>
        <dbReference type="EMBL" id="GIF76138.1"/>
    </source>
</evidence>
<reference evidence="4 5" key="1">
    <citation type="submission" date="2021-01" db="EMBL/GenBank/DDBJ databases">
        <title>Whole genome shotgun sequence of Asanoa siamensis NBRC 107932.</title>
        <authorList>
            <person name="Komaki H."/>
            <person name="Tamura T."/>
        </authorList>
    </citation>
    <scope>NUCLEOTIDE SEQUENCE [LARGE SCALE GENOMIC DNA]</scope>
    <source>
        <strain evidence="4 5">NBRC 107932</strain>
    </source>
</reference>
<feature type="transmembrane region" description="Helical" evidence="3">
    <location>
        <begin position="115"/>
        <end position="134"/>
    </location>
</feature>
<evidence type="ECO:0000256" key="1">
    <source>
        <dbReference type="ARBA" id="ARBA00023015"/>
    </source>
</evidence>
<keyword evidence="3" id="KW-0472">Membrane</keyword>
<protein>
    <recommendedName>
        <fullName evidence="6">Zinc finger protein</fullName>
    </recommendedName>
</protein>
<evidence type="ECO:0000313" key="5">
    <source>
        <dbReference type="Proteomes" id="UP000604117"/>
    </source>
</evidence>
<evidence type="ECO:0000256" key="3">
    <source>
        <dbReference type="SAM" id="Phobius"/>
    </source>
</evidence>
<evidence type="ECO:0000256" key="2">
    <source>
        <dbReference type="ARBA" id="ARBA00023163"/>
    </source>
</evidence>
<keyword evidence="3" id="KW-1133">Transmembrane helix</keyword>
<feature type="transmembrane region" description="Helical" evidence="3">
    <location>
        <begin position="92"/>
        <end position="109"/>
    </location>
</feature>
<organism evidence="4 5">
    <name type="scientific">Asanoa siamensis</name>
    <dbReference type="NCBI Taxonomy" id="926357"/>
    <lineage>
        <taxon>Bacteria</taxon>
        <taxon>Bacillati</taxon>
        <taxon>Actinomycetota</taxon>
        <taxon>Actinomycetes</taxon>
        <taxon>Micromonosporales</taxon>
        <taxon>Micromonosporaceae</taxon>
        <taxon>Asanoa</taxon>
    </lineage>
</organism>
<feature type="transmembrane region" description="Helical" evidence="3">
    <location>
        <begin position="233"/>
        <end position="255"/>
    </location>
</feature>